<accession>A0ABR9FKG7</accession>
<name>A0ABR9FKG7_9GAMM</name>
<dbReference type="EMBL" id="RRZA01000017">
    <property type="protein sequence ID" value="MBE0457288.1"/>
    <property type="molecule type" value="Genomic_DNA"/>
</dbReference>
<keyword evidence="2" id="KW-1185">Reference proteome</keyword>
<proteinExistence type="predicted"/>
<organism evidence="1 2">
    <name type="scientific">Pseudoalteromonas prydzensis</name>
    <dbReference type="NCBI Taxonomy" id="182141"/>
    <lineage>
        <taxon>Bacteria</taxon>
        <taxon>Pseudomonadati</taxon>
        <taxon>Pseudomonadota</taxon>
        <taxon>Gammaproteobacteria</taxon>
        <taxon>Alteromonadales</taxon>
        <taxon>Pseudoalteromonadaceae</taxon>
        <taxon>Pseudoalteromonas</taxon>
    </lineage>
</organism>
<gene>
    <name evidence="1" type="ORF">EI167_07445</name>
</gene>
<dbReference type="Proteomes" id="UP000707245">
    <property type="component" value="Unassembled WGS sequence"/>
</dbReference>
<reference evidence="1 2" key="1">
    <citation type="submission" date="2020-07" db="EMBL/GenBank/DDBJ databases">
        <title>Halophilic bacteria isolated from french cheeses.</title>
        <authorList>
            <person name="Kothe C.I."/>
            <person name="Farah-Kraiem B."/>
            <person name="Renault P."/>
            <person name="Dridi B."/>
        </authorList>
    </citation>
    <scope>NUCLEOTIDE SEQUENCE [LARGE SCALE GENOMIC DNA]</scope>
    <source>
        <strain evidence="1 2">FME14</strain>
    </source>
</reference>
<evidence type="ECO:0008006" key="3">
    <source>
        <dbReference type="Google" id="ProtNLM"/>
    </source>
</evidence>
<comment type="caution">
    <text evidence="1">The sequence shown here is derived from an EMBL/GenBank/DDBJ whole genome shotgun (WGS) entry which is preliminary data.</text>
</comment>
<dbReference type="RefSeq" id="WP_192541269.1">
    <property type="nucleotide sequence ID" value="NZ_RRZA01000017.1"/>
</dbReference>
<protein>
    <recommendedName>
        <fullName evidence="3">Restriction endonuclease</fullName>
    </recommendedName>
</protein>
<sequence>MNQNVLKLEEFEGKFSSSDLTHSINPSIFRDAIHSGLVLSRSVTKFHPLTAGGSRAWEEIVATFRELVIEHNDGWKAVQQSGMPVLINSERGITIVITSGDENTGLKESSSPKTKNAKGQVTEGFVARNYDLFDDMNNVDELFNPIDSHQTWILLYTFDKNRLEVRYELSLPTSTSISGNKGKIKICDWQTRLIFPAISYNELVLPELDNDFTDDTDFFDIEEK</sequence>
<evidence type="ECO:0000313" key="1">
    <source>
        <dbReference type="EMBL" id="MBE0457288.1"/>
    </source>
</evidence>
<evidence type="ECO:0000313" key="2">
    <source>
        <dbReference type="Proteomes" id="UP000707245"/>
    </source>
</evidence>